<sequence length="115" mass="13465">MGTYQIGDVEHLLQVKAHVLRYWEKEVPLLQVRKDLGGRRVYNSRDIRILLRLKHLIYERHFTLEGARDELLRELSGPGQDLRAELDALRSQLLDLYSIVAQRTTTHDEPLLPPE</sequence>
<feature type="domain" description="HTH merR-type" evidence="1">
    <location>
        <begin position="3"/>
        <end position="73"/>
    </location>
</feature>
<dbReference type="InterPro" id="IPR009061">
    <property type="entry name" value="DNA-bd_dom_put_sf"/>
</dbReference>
<dbReference type="Pfam" id="PF13411">
    <property type="entry name" value="MerR_1"/>
    <property type="match status" value="1"/>
</dbReference>
<evidence type="ECO:0000313" key="2">
    <source>
        <dbReference type="EMBL" id="HFH30345.1"/>
    </source>
</evidence>
<dbReference type="SUPFAM" id="SSF46955">
    <property type="entry name" value="Putative DNA-binding domain"/>
    <property type="match status" value="1"/>
</dbReference>
<dbReference type="EMBL" id="DSVL01000388">
    <property type="protein sequence ID" value="HFH30345.1"/>
    <property type="molecule type" value="Genomic_DNA"/>
</dbReference>
<dbReference type="GO" id="GO:0003677">
    <property type="term" value="F:DNA binding"/>
    <property type="evidence" value="ECO:0007669"/>
    <property type="project" value="InterPro"/>
</dbReference>
<proteinExistence type="predicted"/>
<name>A0A7C3ILR7_9SPIR</name>
<evidence type="ECO:0000259" key="1">
    <source>
        <dbReference type="PROSITE" id="PS50937"/>
    </source>
</evidence>
<reference evidence="2" key="1">
    <citation type="journal article" date="2020" name="mSystems">
        <title>Genome- and Community-Level Interaction Insights into Carbon Utilization and Element Cycling Functions of Hydrothermarchaeota in Hydrothermal Sediment.</title>
        <authorList>
            <person name="Zhou Z."/>
            <person name="Liu Y."/>
            <person name="Xu W."/>
            <person name="Pan J."/>
            <person name="Luo Z.H."/>
            <person name="Li M."/>
        </authorList>
    </citation>
    <scope>NUCLEOTIDE SEQUENCE [LARGE SCALE GENOMIC DNA]</scope>
    <source>
        <strain evidence="2">SpSt-503</strain>
    </source>
</reference>
<dbReference type="PROSITE" id="PS50937">
    <property type="entry name" value="HTH_MERR_2"/>
    <property type="match status" value="1"/>
</dbReference>
<dbReference type="InterPro" id="IPR000551">
    <property type="entry name" value="MerR-type_HTH_dom"/>
</dbReference>
<dbReference type="AlphaFoldDB" id="A0A7C3ILR7"/>
<dbReference type="SMART" id="SM00422">
    <property type="entry name" value="HTH_MERR"/>
    <property type="match status" value="1"/>
</dbReference>
<protein>
    <submittedName>
        <fullName evidence="2">MerR family transcriptional regulator</fullName>
    </submittedName>
</protein>
<dbReference type="GO" id="GO:0006355">
    <property type="term" value="P:regulation of DNA-templated transcription"/>
    <property type="evidence" value="ECO:0007669"/>
    <property type="project" value="InterPro"/>
</dbReference>
<dbReference type="Gene3D" id="1.10.1660.10">
    <property type="match status" value="1"/>
</dbReference>
<gene>
    <name evidence="2" type="ORF">ENS59_12700</name>
</gene>
<comment type="caution">
    <text evidence="2">The sequence shown here is derived from an EMBL/GenBank/DDBJ whole genome shotgun (WGS) entry which is preliminary data.</text>
</comment>
<organism evidence="2">
    <name type="scientific">Gracilinema caldarium</name>
    <dbReference type="NCBI Taxonomy" id="215591"/>
    <lineage>
        <taxon>Bacteria</taxon>
        <taxon>Pseudomonadati</taxon>
        <taxon>Spirochaetota</taxon>
        <taxon>Spirochaetia</taxon>
        <taxon>Spirochaetales</taxon>
        <taxon>Breznakiellaceae</taxon>
        <taxon>Gracilinema</taxon>
    </lineage>
</organism>
<accession>A0A7C3ILR7</accession>